<organism evidence="2 3">
    <name type="scientific">Melipona quadrifasciata</name>
    <dbReference type="NCBI Taxonomy" id="166423"/>
    <lineage>
        <taxon>Eukaryota</taxon>
        <taxon>Metazoa</taxon>
        <taxon>Ecdysozoa</taxon>
        <taxon>Arthropoda</taxon>
        <taxon>Hexapoda</taxon>
        <taxon>Insecta</taxon>
        <taxon>Pterygota</taxon>
        <taxon>Neoptera</taxon>
        <taxon>Endopterygota</taxon>
        <taxon>Hymenoptera</taxon>
        <taxon>Apocrita</taxon>
        <taxon>Aculeata</taxon>
        <taxon>Apoidea</taxon>
        <taxon>Anthophila</taxon>
        <taxon>Apidae</taxon>
        <taxon>Melipona</taxon>
    </lineage>
</organism>
<dbReference type="PANTHER" id="PTHR31649:SF1">
    <property type="entry name" value="FARNESOIC ACID O-METHYL TRANSFERASE DOMAIN-CONTAINING PROTEIN"/>
    <property type="match status" value="1"/>
</dbReference>
<evidence type="ECO:0000313" key="2">
    <source>
        <dbReference type="EMBL" id="KOX70401.1"/>
    </source>
</evidence>
<sequence>MYEVFIGGWSNSKSVIRKNRTKPEVAEVDTPGKEGEPSAFLTYADPEPFGIGYFGVCTGWGASGEWLIEGHGPLSTRDELVYKFHNVRSGSILVEVRAKSNAHIALTNKKGDSSPMYEIMLGGWENTASVIRYDRKQPDKVRVNTPNLLVLCGCNPVWVSTSGNNIPHNAIPAGETEDGEPLYVGRVQHEDTVTIGKVQPSHSVCYIPYGGAEVAFPEYEIMVQQN</sequence>
<evidence type="ECO:0000313" key="3">
    <source>
        <dbReference type="Proteomes" id="UP000053105"/>
    </source>
</evidence>
<dbReference type="InterPro" id="IPR006616">
    <property type="entry name" value="DM9_repeat"/>
</dbReference>
<dbReference type="Pfam" id="PF11901">
    <property type="entry name" value="DM9"/>
    <property type="match status" value="1"/>
</dbReference>
<dbReference type="Pfam" id="PF12248">
    <property type="entry name" value="Methyltransf_FA"/>
    <property type="match status" value="1"/>
</dbReference>
<dbReference type="Proteomes" id="UP000053105">
    <property type="component" value="Unassembled WGS sequence"/>
</dbReference>
<proteinExistence type="predicted"/>
<dbReference type="AlphaFoldDB" id="A0A0N0U3R9"/>
<gene>
    <name evidence="2" type="ORF">WN51_04804</name>
</gene>
<accession>A0A0N0U3R9</accession>
<dbReference type="PANTHER" id="PTHR31649">
    <property type="entry name" value="AGAP009604-PA"/>
    <property type="match status" value="1"/>
</dbReference>
<protein>
    <recommendedName>
        <fullName evidence="1">Farnesoic acid O-methyl transferase domain-containing protein</fullName>
    </recommendedName>
</protein>
<dbReference type="SMART" id="SM00696">
    <property type="entry name" value="DM9"/>
    <property type="match status" value="1"/>
</dbReference>
<dbReference type="InterPro" id="IPR022041">
    <property type="entry name" value="Methyltransf_FA"/>
</dbReference>
<name>A0A0N0U3R9_9HYME</name>
<dbReference type="OrthoDB" id="2142040at2759"/>
<keyword evidence="3" id="KW-1185">Reference proteome</keyword>
<dbReference type="EMBL" id="KQ435863">
    <property type="protein sequence ID" value="KOX70401.1"/>
    <property type="molecule type" value="Genomic_DNA"/>
</dbReference>
<reference evidence="2 3" key="1">
    <citation type="submission" date="2015-07" db="EMBL/GenBank/DDBJ databases">
        <title>The genome of Melipona quadrifasciata.</title>
        <authorList>
            <person name="Pan H."/>
            <person name="Kapheim K."/>
        </authorList>
    </citation>
    <scope>NUCLEOTIDE SEQUENCE [LARGE SCALE GENOMIC DNA]</scope>
    <source>
        <strain evidence="2">0111107301</strain>
        <tissue evidence="2">Whole body</tissue>
    </source>
</reference>
<feature type="domain" description="Farnesoic acid O-methyl transferase" evidence="1">
    <location>
        <begin position="1"/>
        <end position="32"/>
    </location>
</feature>
<evidence type="ECO:0000259" key="1">
    <source>
        <dbReference type="Pfam" id="PF12248"/>
    </source>
</evidence>